<comment type="caution">
    <text evidence="1">The sequence shown here is derived from an EMBL/GenBank/DDBJ whole genome shotgun (WGS) entry which is preliminary data.</text>
</comment>
<dbReference type="EMBL" id="JAYKXP010000052">
    <property type="protein sequence ID" value="KAK7035550.1"/>
    <property type="molecule type" value="Genomic_DNA"/>
</dbReference>
<name>A0AAW0C844_9AGAR</name>
<protein>
    <submittedName>
        <fullName evidence="1">Uncharacterized protein</fullName>
    </submittedName>
</protein>
<dbReference type="Proteomes" id="UP001383192">
    <property type="component" value="Unassembled WGS sequence"/>
</dbReference>
<proteinExistence type="predicted"/>
<reference evidence="1 2" key="1">
    <citation type="submission" date="2024-01" db="EMBL/GenBank/DDBJ databases">
        <title>A draft genome for a cacao thread blight-causing isolate of Paramarasmius palmivorus.</title>
        <authorList>
            <person name="Baruah I.K."/>
            <person name="Bukari Y."/>
            <person name="Amoako-Attah I."/>
            <person name="Meinhardt L.W."/>
            <person name="Bailey B.A."/>
            <person name="Cohen S.P."/>
        </authorList>
    </citation>
    <scope>NUCLEOTIDE SEQUENCE [LARGE SCALE GENOMIC DNA]</scope>
    <source>
        <strain evidence="1 2">GH-12</strain>
    </source>
</reference>
<organism evidence="1 2">
    <name type="scientific">Paramarasmius palmivorus</name>
    <dbReference type="NCBI Taxonomy" id="297713"/>
    <lineage>
        <taxon>Eukaryota</taxon>
        <taxon>Fungi</taxon>
        <taxon>Dikarya</taxon>
        <taxon>Basidiomycota</taxon>
        <taxon>Agaricomycotina</taxon>
        <taxon>Agaricomycetes</taxon>
        <taxon>Agaricomycetidae</taxon>
        <taxon>Agaricales</taxon>
        <taxon>Marasmiineae</taxon>
        <taxon>Marasmiaceae</taxon>
        <taxon>Paramarasmius</taxon>
    </lineage>
</organism>
<dbReference type="AlphaFoldDB" id="A0AAW0C844"/>
<gene>
    <name evidence="1" type="ORF">VNI00_011843</name>
</gene>
<keyword evidence="2" id="KW-1185">Reference proteome</keyword>
<accession>A0AAW0C844</accession>
<sequence>MYVNEDFGSLDISVNVGDTDADGKEFLRQVLVDMRPFLCQSDLELEGQKSVLYFPMRGVPCIVNMDRCALYNNAFYPYLDASLQGNAGTRILRKTYMFTEPPENYVVVYFEQSEDNRFPSNEFATSVLQTLGNGLRRPWMGPMLVDYQDSKVLTEGDLHGEAMQVLGHIHAVYERLHCDKSIAFDPMPFDSSIKHISVNNFILSHDGTSPDGVTLDRCVV</sequence>
<evidence type="ECO:0000313" key="2">
    <source>
        <dbReference type="Proteomes" id="UP001383192"/>
    </source>
</evidence>
<evidence type="ECO:0000313" key="1">
    <source>
        <dbReference type="EMBL" id="KAK7035550.1"/>
    </source>
</evidence>